<evidence type="ECO:0000313" key="3">
    <source>
        <dbReference type="Proteomes" id="UP000663848"/>
    </source>
</evidence>
<protein>
    <submittedName>
        <fullName evidence="2">Uncharacterized protein</fullName>
    </submittedName>
</protein>
<accession>A0A822CZT0</accession>
<feature type="non-terminal residue" evidence="2">
    <location>
        <position position="97"/>
    </location>
</feature>
<comment type="caution">
    <text evidence="2">The sequence shown here is derived from an EMBL/GenBank/DDBJ whole genome shotgun (WGS) entry which is preliminary data.</text>
</comment>
<dbReference type="Proteomes" id="UP000663848">
    <property type="component" value="Unassembled WGS sequence"/>
</dbReference>
<evidence type="ECO:0000313" key="2">
    <source>
        <dbReference type="EMBL" id="CAF5057894.1"/>
    </source>
</evidence>
<dbReference type="AlphaFoldDB" id="A0A822CZT0"/>
<gene>
    <name evidence="1" type="ORF">QYT958_LOCUS42462</name>
    <name evidence="2" type="ORF">QYT958_LOCUS42465</name>
</gene>
<reference evidence="2" key="1">
    <citation type="submission" date="2021-02" db="EMBL/GenBank/DDBJ databases">
        <authorList>
            <person name="Nowell W R."/>
        </authorList>
    </citation>
    <scope>NUCLEOTIDE SEQUENCE</scope>
</reference>
<evidence type="ECO:0000313" key="1">
    <source>
        <dbReference type="EMBL" id="CAF5057846.1"/>
    </source>
</evidence>
<dbReference type="EMBL" id="CAJOBR010054176">
    <property type="protein sequence ID" value="CAF5057846.1"/>
    <property type="molecule type" value="Genomic_DNA"/>
</dbReference>
<proteinExistence type="predicted"/>
<sequence length="97" mass="11162">NNEIISLLDSLSFPGLYLPRSAEILNNTIMISDLLLQQLSERQLEYPIQWTGKELNDASWLGPQRLLLFICIQNPNDQWNITAQVNNNPIIVHKAYN</sequence>
<dbReference type="EMBL" id="CAJOBR010054191">
    <property type="protein sequence ID" value="CAF5057894.1"/>
    <property type="molecule type" value="Genomic_DNA"/>
</dbReference>
<feature type="non-terminal residue" evidence="2">
    <location>
        <position position="1"/>
    </location>
</feature>
<name>A0A822CZT0_9BILA</name>
<organism evidence="2 3">
    <name type="scientific">Rotaria socialis</name>
    <dbReference type="NCBI Taxonomy" id="392032"/>
    <lineage>
        <taxon>Eukaryota</taxon>
        <taxon>Metazoa</taxon>
        <taxon>Spiralia</taxon>
        <taxon>Gnathifera</taxon>
        <taxon>Rotifera</taxon>
        <taxon>Eurotatoria</taxon>
        <taxon>Bdelloidea</taxon>
        <taxon>Philodinida</taxon>
        <taxon>Philodinidae</taxon>
        <taxon>Rotaria</taxon>
    </lineage>
</organism>